<dbReference type="AlphaFoldDB" id="A0A0B2PQR3"/>
<accession>A0A0B2PQR3</accession>
<dbReference type="InterPro" id="IPR017853">
    <property type="entry name" value="GH"/>
</dbReference>
<dbReference type="Pfam" id="PF00232">
    <property type="entry name" value="Glyco_hydro_1"/>
    <property type="match status" value="1"/>
</dbReference>
<name>A0A0B2PQR3_GLYSO</name>
<keyword evidence="3" id="KW-0378">Hydrolase</keyword>
<dbReference type="GO" id="GO:0008422">
    <property type="term" value="F:beta-glucosidase activity"/>
    <property type="evidence" value="ECO:0007669"/>
    <property type="project" value="UniProtKB-EC"/>
</dbReference>
<protein>
    <submittedName>
        <fullName evidence="3">Cyanogenic beta-glucosidase</fullName>
        <ecNumber evidence="3">3.2.1.21</ecNumber>
    </submittedName>
</protein>
<gene>
    <name evidence="3" type="ORF">glysoja_049779</name>
</gene>
<organism evidence="3">
    <name type="scientific">Glycine soja</name>
    <name type="common">Wild soybean</name>
    <dbReference type="NCBI Taxonomy" id="3848"/>
    <lineage>
        <taxon>Eukaryota</taxon>
        <taxon>Viridiplantae</taxon>
        <taxon>Streptophyta</taxon>
        <taxon>Embryophyta</taxon>
        <taxon>Tracheophyta</taxon>
        <taxon>Spermatophyta</taxon>
        <taxon>Magnoliopsida</taxon>
        <taxon>eudicotyledons</taxon>
        <taxon>Gunneridae</taxon>
        <taxon>Pentapetalae</taxon>
        <taxon>rosids</taxon>
        <taxon>fabids</taxon>
        <taxon>Fabales</taxon>
        <taxon>Fabaceae</taxon>
        <taxon>Papilionoideae</taxon>
        <taxon>50 kb inversion clade</taxon>
        <taxon>NPAAA clade</taxon>
        <taxon>indigoferoid/millettioid clade</taxon>
        <taxon>Phaseoleae</taxon>
        <taxon>Glycine</taxon>
        <taxon>Glycine subgen. Soja</taxon>
    </lineage>
</organism>
<comment type="similarity">
    <text evidence="1 2">Belongs to the glycosyl hydrolase 1 family.</text>
</comment>
<evidence type="ECO:0000256" key="1">
    <source>
        <dbReference type="ARBA" id="ARBA00010838"/>
    </source>
</evidence>
<evidence type="ECO:0000256" key="2">
    <source>
        <dbReference type="RuleBase" id="RU003690"/>
    </source>
</evidence>
<reference evidence="3" key="1">
    <citation type="submission" date="2014-07" db="EMBL/GenBank/DDBJ databases">
        <title>Identification of a novel salt tolerance gene in wild soybean by whole-genome sequencing.</title>
        <authorList>
            <person name="Lam H.-M."/>
            <person name="Qi X."/>
            <person name="Li M.-W."/>
            <person name="Liu X."/>
            <person name="Xie M."/>
            <person name="Ni M."/>
            <person name="Xu X."/>
        </authorList>
    </citation>
    <scope>NUCLEOTIDE SEQUENCE [LARGE SCALE GENOMIC DNA]</scope>
    <source>
        <tissue evidence="3">Root</tissue>
    </source>
</reference>
<dbReference type="EMBL" id="KN664893">
    <property type="protein sequence ID" value="KHN10039.1"/>
    <property type="molecule type" value="Genomic_DNA"/>
</dbReference>
<proteinExistence type="inferred from homology"/>
<dbReference type="PANTHER" id="PTHR10353:SF172">
    <property type="entry name" value="GLYCOSIDE HYDROLASE FAMILY 1 PROTEIN"/>
    <property type="match status" value="1"/>
</dbReference>
<dbReference type="InterPro" id="IPR001360">
    <property type="entry name" value="Glyco_hydro_1"/>
</dbReference>
<dbReference type="PANTHER" id="PTHR10353">
    <property type="entry name" value="GLYCOSYL HYDROLASE"/>
    <property type="match status" value="1"/>
</dbReference>
<keyword evidence="3" id="KW-0326">Glycosidase</keyword>
<sequence>MDNSNKDVIIGAYHHCKEDVGMMKDMNLDSYRFSIYWSRILPKGKLSGGINREGINYYNNLINELVANG</sequence>
<dbReference type="GO" id="GO:0005975">
    <property type="term" value="P:carbohydrate metabolic process"/>
    <property type="evidence" value="ECO:0007669"/>
    <property type="project" value="InterPro"/>
</dbReference>
<dbReference type="EC" id="3.2.1.21" evidence="3"/>
<dbReference type="SUPFAM" id="SSF51445">
    <property type="entry name" value="(Trans)glycosidases"/>
    <property type="match status" value="1"/>
</dbReference>
<evidence type="ECO:0000313" key="3">
    <source>
        <dbReference type="EMBL" id="KHN10039.1"/>
    </source>
</evidence>
<dbReference type="Gene3D" id="3.20.20.80">
    <property type="entry name" value="Glycosidases"/>
    <property type="match status" value="1"/>
</dbReference>
<dbReference type="Proteomes" id="UP000053555">
    <property type="component" value="Unassembled WGS sequence"/>
</dbReference>